<dbReference type="Proteomes" id="UP001159042">
    <property type="component" value="Unassembled WGS sequence"/>
</dbReference>
<reference evidence="2 3" key="1">
    <citation type="journal article" date="2023" name="Insect Mol. Biol.">
        <title>Genome sequencing provides insights into the evolution of gene families encoding plant cell wall-degrading enzymes in longhorned beetles.</title>
        <authorList>
            <person name="Shin N.R."/>
            <person name="Okamura Y."/>
            <person name="Kirsch R."/>
            <person name="Pauchet Y."/>
        </authorList>
    </citation>
    <scope>NUCLEOTIDE SEQUENCE [LARGE SCALE GENOMIC DNA]</scope>
    <source>
        <strain evidence="2">EAD_L_NR</strain>
    </source>
</reference>
<feature type="transmembrane region" description="Helical" evidence="1">
    <location>
        <begin position="14"/>
        <end position="38"/>
    </location>
</feature>
<proteinExistence type="predicted"/>
<dbReference type="EMBL" id="JANEYG010000043">
    <property type="protein sequence ID" value="KAJ8916381.1"/>
    <property type="molecule type" value="Genomic_DNA"/>
</dbReference>
<evidence type="ECO:0000313" key="2">
    <source>
        <dbReference type="EMBL" id="KAJ8916381.1"/>
    </source>
</evidence>
<organism evidence="2 3">
    <name type="scientific">Exocentrus adspersus</name>
    <dbReference type="NCBI Taxonomy" id="1586481"/>
    <lineage>
        <taxon>Eukaryota</taxon>
        <taxon>Metazoa</taxon>
        <taxon>Ecdysozoa</taxon>
        <taxon>Arthropoda</taxon>
        <taxon>Hexapoda</taxon>
        <taxon>Insecta</taxon>
        <taxon>Pterygota</taxon>
        <taxon>Neoptera</taxon>
        <taxon>Endopterygota</taxon>
        <taxon>Coleoptera</taxon>
        <taxon>Polyphaga</taxon>
        <taxon>Cucujiformia</taxon>
        <taxon>Chrysomeloidea</taxon>
        <taxon>Cerambycidae</taxon>
        <taxon>Lamiinae</taxon>
        <taxon>Acanthocinini</taxon>
        <taxon>Exocentrus</taxon>
    </lineage>
</organism>
<evidence type="ECO:0000256" key="1">
    <source>
        <dbReference type="SAM" id="Phobius"/>
    </source>
</evidence>
<dbReference type="AlphaFoldDB" id="A0AAV8VPM1"/>
<keyword evidence="1" id="KW-0472">Membrane</keyword>
<keyword evidence="1" id="KW-1133">Transmembrane helix</keyword>
<comment type="caution">
    <text evidence="2">The sequence shown here is derived from an EMBL/GenBank/DDBJ whole genome shotgun (WGS) entry which is preliminary data.</text>
</comment>
<accession>A0AAV8VPM1</accession>
<keyword evidence="1" id="KW-0812">Transmembrane</keyword>
<sequence>MTVASEEVSFAQRWLWIFNTIFHQAVAVVTIFLLWLFFENYDSDNVFLWHLVLSTAAVR</sequence>
<evidence type="ECO:0000313" key="3">
    <source>
        <dbReference type="Proteomes" id="UP001159042"/>
    </source>
</evidence>
<name>A0AAV8VPM1_9CUCU</name>
<keyword evidence="3" id="KW-1185">Reference proteome</keyword>
<protein>
    <submittedName>
        <fullName evidence="2">Uncharacterized protein</fullName>
    </submittedName>
</protein>
<gene>
    <name evidence="2" type="ORF">NQ315_005079</name>
</gene>